<protein>
    <recommendedName>
        <fullName evidence="3">Sulfotransferase</fullName>
    </recommendedName>
</protein>
<keyword evidence="2" id="KW-1185">Reference proteome</keyword>
<comment type="caution">
    <text evidence="1">The sequence shown here is derived from an EMBL/GenBank/DDBJ whole genome shotgun (WGS) entry which is preliminary data.</text>
</comment>
<evidence type="ECO:0000313" key="1">
    <source>
        <dbReference type="EMBL" id="MBB3941759.1"/>
    </source>
</evidence>
<dbReference type="Gene3D" id="3.40.50.300">
    <property type="entry name" value="P-loop containing nucleotide triphosphate hydrolases"/>
    <property type="match status" value="1"/>
</dbReference>
<dbReference type="SUPFAM" id="SSF52540">
    <property type="entry name" value="P-loop containing nucleoside triphosphate hydrolases"/>
    <property type="match status" value="1"/>
</dbReference>
<dbReference type="InterPro" id="IPR027417">
    <property type="entry name" value="P-loop_NTPase"/>
</dbReference>
<dbReference type="PANTHER" id="PTHR36451:SF1">
    <property type="entry name" value="OMEGA-HYDROXY-BETA-DIHYDROMENAQUINONE-9 SULFOTRANSFERASE STF3"/>
    <property type="match status" value="1"/>
</dbReference>
<evidence type="ECO:0008006" key="3">
    <source>
        <dbReference type="Google" id="ProtNLM"/>
    </source>
</evidence>
<dbReference type="EMBL" id="JACIDY010000018">
    <property type="protein sequence ID" value="MBB3941759.1"/>
    <property type="molecule type" value="Genomic_DNA"/>
</dbReference>
<dbReference type="AlphaFoldDB" id="A0A7W6FZQ7"/>
<gene>
    <name evidence="1" type="ORF">GGR39_003440</name>
</gene>
<reference evidence="1 2" key="1">
    <citation type="submission" date="2020-08" db="EMBL/GenBank/DDBJ databases">
        <title>Genomic Encyclopedia of Type Strains, Phase IV (KMG-IV): sequencing the most valuable type-strain genomes for metagenomic binning, comparative biology and taxonomic classification.</title>
        <authorList>
            <person name="Goeker M."/>
        </authorList>
    </citation>
    <scope>NUCLEOTIDE SEQUENCE [LARGE SCALE GENOMIC DNA]</scope>
    <source>
        <strain evidence="1 2">DSM 27568</strain>
    </source>
</reference>
<dbReference type="Pfam" id="PF13469">
    <property type="entry name" value="Sulfotransfer_3"/>
    <property type="match status" value="1"/>
</dbReference>
<dbReference type="Proteomes" id="UP000561459">
    <property type="component" value="Unassembled WGS sequence"/>
</dbReference>
<dbReference type="PANTHER" id="PTHR36451">
    <property type="entry name" value="PAPS-DEPENDENT SULFOTRANSFERASE STF3"/>
    <property type="match status" value="1"/>
</dbReference>
<sequence>MRAYQAGMSGWTDPLSPDVLLALAENLTGLSDWGGQRWDEDEFRHNFTLLCNGIEETGEVSGQGRQRSFARLLTILVSRLRYLDARKRTSGVEEQRVLAPLIGTGMPRAGTTFLHGVIAQDPDLRVARAFEAAMPVPLPGQHGDRRAQVYDALLSYQGMTDPELRAMHPYGAELPEECLFLQEGACTAFFGGFWNVPAFMAAAADKTALAYKWQIGVMQYLQADGDKRRWALKTPAHIMAWHEMRLAFPDALIYVNHRDPAKVVPSMTSLLVTLRGLYSDQAIDRAAAGREQVAVWAQAMNDYGLWRRGPGQRAQVVDINFSDLTADPLTVIANLYDSFGLTLSALARERMERHLATDHHGKGPQRRYSLAEFGMTADDIDAAFGEYIDQFGITRERGGRT</sequence>
<proteinExistence type="predicted"/>
<organism evidence="1 2">
    <name type="scientific">Novosphingobium fluoreni</name>
    <dbReference type="NCBI Taxonomy" id="1391222"/>
    <lineage>
        <taxon>Bacteria</taxon>
        <taxon>Pseudomonadati</taxon>
        <taxon>Pseudomonadota</taxon>
        <taxon>Alphaproteobacteria</taxon>
        <taxon>Sphingomonadales</taxon>
        <taxon>Sphingomonadaceae</taxon>
        <taxon>Novosphingobium</taxon>
    </lineage>
</organism>
<dbReference type="InterPro" id="IPR052736">
    <property type="entry name" value="Stf3_sulfotransferase"/>
</dbReference>
<accession>A0A7W6FZQ7</accession>
<dbReference type="RefSeq" id="WP_221226216.1">
    <property type="nucleotide sequence ID" value="NZ_JACIDY010000018.1"/>
</dbReference>
<evidence type="ECO:0000313" key="2">
    <source>
        <dbReference type="Proteomes" id="UP000561459"/>
    </source>
</evidence>
<name>A0A7W6FZQ7_9SPHN</name>